<gene>
    <name evidence="3" type="ORF">ACFSAG_02300</name>
</gene>
<dbReference type="InterPro" id="IPR006626">
    <property type="entry name" value="PbH1"/>
</dbReference>
<evidence type="ECO:0000256" key="1">
    <source>
        <dbReference type="SAM" id="SignalP"/>
    </source>
</evidence>
<dbReference type="Gene3D" id="2.160.20.10">
    <property type="entry name" value="Single-stranded right-handed beta-helix, Pectin lyase-like"/>
    <property type="match status" value="1"/>
</dbReference>
<feature type="chain" id="PRO_5047344536" evidence="1">
    <location>
        <begin position="24"/>
        <end position="402"/>
    </location>
</feature>
<proteinExistence type="predicted"/>
<evidence type="ECO:0000259" key="2">
    <source>
        <dbReference type="Pfam" id="PF13229"/>
    </source>
</evidence>
<dbReference type="SMART" id="SM00710">
    <property type="entry name" value="PbH1"/>
    <property type="match status" value="5"/>
</dbReference>
<dbReference type="SUPFAM" id="SSF51126">
    <property type="entry name" value="Pectin lyase-like"/>
    <property type="match status" value="1"/>
</dbReference>
<feature type="domain" description="Right handed beta helix" evidence="2">
    <location>
        <begin position="76"/>
        <end position="217"/>
    </location>
</feature>
<keyword evidence="1" id="KW-0732">Signal</keyword>
<accession>A0ABW4M9G5</accession>
<protein>
    <submittedName>
        <fullName evidence="3">Parallel beta-helix domain-containing protein</fullName>
    </submittedName>
</protein>
<dbReference type="InterPro" id="IPR012334">
    <property type="entry name" value="Pectin_lyas_fold"/>
</dbReference>
<dbReference type="InterPro" id="IPR039448">
    <property type="entry name" value="Beta_helix"/>
</dbReference>
<feature type="signal peptide" evidence="1">
    <location>
        <begin position="1"/>
        <end position="23"/>
    </location>
</feature>
<evidence type="ECO:0000313" key="4">
    <source>
        <dbReference type="Proteomes" id="UP001597215"/>
    </source>
</evidence>
<name>A0ABW4M9G5_9SPHN</name>
<dbReference type="InterPro" id="IPR022442">
    <property type="entry name" value="SO_2930-like_dom"/>
</dbReference>
<dbReference type="Pfam" id="PF13229">
    <property type="entry name" value="Beta_helix"/>
    <property type="match status" value="1"/>
</dbReference>
<dbReference type="EMBL" id="JBHUEL010000002">
    <property type="protein sequence ID" value="MFD1765674.1"/>
    <property type="molecule type" value="Genomic_DNA"/>
</dbReference>
<comment type="caution">
    <text evidence="3">The sequence shown here is derived from an EMBL/GenBank/DDBJ whole genome shotgun (WGS) entry which is preliminary data.</text>
</comment>
<evidence type="ECO:0000313" key="3">
    <source>
        <dbReference type="EMBL" id="MFD1765674.1"/>
    </source>
</evidence>
<sequence length="402" mass="42415">MRDKGVYAIAAATLAISSSAAFAKTIVVAPGDDAQTRLQEALISAAPGDVVELGAGRFKLTDGLSLDVPKVTVRGKGSGQTILDFTGQLGAGEGLLVTSDDVVLRDFAVENTKGDGIKSKGADRIVYYQIRVEWTGGPKETNGAYGIYPVESQDVLVDSVLVRGASDAGIYVGQSRNIVVRNSVALENVAGIEIENSYDADVHDNLATKNTGGILVFDLPNLLQMGGKNVRIFENVVVDNSTPNFAPKGNIVANVPTGTGVMVMANRNVHVFDNMLGQNGTTNVMVVGYRYPHQDPKYDPIARGVAIWGNQHDKAGWDPKFPGSQQIATALGGSLPPIFWDGAGGDEAKPVVADPVPALSLGLADLKASPESAQPVMLQNSTNLPQELPRIRLPESMEAAVR</sequence>
<dbReference type="InterPro" id="IPR011050">
    <property type="entry name" value="Pectin_lyase_fold/virulence"/>
</dbReference>
<organism evidence="3 4">
    <name type="scientific">Sphingorhabdus buctiana</name>
    <dbReference type="NCBI Taxonomy" id="1508805"/>
    <lineage>
        <taxon>Bacteria</taxon>
        <taxon>Pseudomonadati</taxon>
        <taxon>Pseudomonadota</taxon>
        <taxon>Alphaproteobacteria</taxon>
        <taxon>Sphingomonadales</taxon>
        <taxon>Sphingomonadaceae</taxon>
        <taxon>Sphingorhabdus</taxon>
    </lineage>
</organism>
<dbReference type="Proteomes" id="UP001597215">
    <property type="component" value="Unassembled WGS sequence"/>
</dbReference>
<dbReference type="NCBIfam" id="TIGR03805">
    <property type="entry name" value="beta_helix_1"/>
    <property type="match status" value="1"/>
</dbReference>
<keyword evidence="4" id="KW-1185">Reference proteome</keyword>
<reference evidence="4" key="1">
    <citation type="journal article" date="2019" name="Int. J. Syst. Evol. Microbiol.">
        <title>The Global Catalogue of Microorganisms (GCM) 10K type strain sequencing project: providing services to taxonomists for standard genome sequencing and annotation.</title>
        <authorList>
            <consortium name="The Broad Institute Genomics Platform"/>
            <consortium name="The Broad Institute Genome Sequencing Center for Infectious Disease"/>
            <person name="Wu L."/>
            <person name="Ma J."/>
        </authorList>
    </citation>
    <scope>NUCLEOTIDE SEQUENCE [LARGE SCALE GENOMIC DNA]</scope>
    <source>
        <strain evidence="4">CGMCC 1.12449</strain>
    </source>
</reference>